<evidence type="ECO:0000259" key="7">
    <source>
        <dbReference type="PROSITE" id="PS50011"/>
    </source>
</evidence>
<dbReference type="Proteomes" id="UP001279734">
    <property type="component" value="Unassembled WGS sequence"/>
</dbReference>
<dbReference type="InterPro" id="IPR011009">
    <property type="entry name" value="Kinase-like_dom_sf"/>
</dbReference>
<dbReference type="Pfam" id="PF00069">
    <property type="entry name" value="Pkinase"/>
    <property type="match status" value="1"/>
</dbReference>
<dbReference type="InterPro" id="IPR008271">
    <property type="entry name" value="Ser/Thr_kinase_AS"/>
</dbReference>
<comment type="caution">
    <text evidence="8">The sequence shown here is derived from an EMBL/GenBank/DDBJ whole genome shotgun (WGS) entry which is preliminary data.</text>
</comment>
<dbReference type="InterPro" id="IPR000719">
    <property type="entry name" value="Prot_kinase_dom"/>
</dbReference>
<evidence type="ECO:0000256" key="1">
    <source>
        <dbReference type="ARBA" id="ARBA00022679"/>
    </source>
</evidence>
<keyword evidence="3" id="KW-0418">Kinase</keyword>
<feature type="binding site" evidence="5">
    <location>
        <position position="37"/>
    </location>
    <ligand>
        <name>ATP</name>
        <dbReference type="ChEBI" id="CHEBI:30616"/>
    </ligand>
</feature>
<dbReference type="PROSITE" id="PS00108">
    <property type="entry name" value="PROTEIN_KINASE_ST"/>
    <property type="match status" value="1"/>
</dbReference>
<dbReference type="InterPro" id="IPR017441">
    <property type="entry name" value="Protein_kinase_ATP_BS"/>
</dbReference>
<evidence type="ECO:0000313" key="9">
    <source>
        <dbReference type="Proteomes" id="UP001279734"/>
    </source>
</evidence>
<organism evidence="8 9">
    <name type="scientific">Nepenthes gracilis</name>
    <name type="common">Slender pitcher plant</name>
    <dbReference type="NCBI Taxonomy" id="150966"/>
    <lineage>
        <taxon>Eukaryota</taxon>
        <taxon>Viridiplantae</taxon>
        <taxon>Streptophyta</taxon>
        <taxon>Embryophyta</taxon>
        <taxon>Tracheophyta</taxon>
        <taxon>Spermatophyta</taxon>
        <taxon>Magnoliopsida</taxon>
        <taxon>eudicotyledons</taxon>
        <taxon>Gunneridae</taxon>
        <taxon>Pentapetalae</taxon>
        <taxon>Caryophyllales</taxon>
        <taxon>Nepenthaceae</taxon>
        <taxon>Nepenthes</taxon>
    </lineage>
</organism>
<dbReference type="CDD" id="cd06606">
    <property type="entry name" value="STKc_MAPKKK"/>
    <property type="match status" value="1"/>
</dbReference>
<evidence type="ECO:0000256" key="2">
    <source>
        <dbReference type="ARBA" id="ARBA00022741"/>
    </source>
</evidence>
<dbReference type="PROSITE" id="PS00107">
    <property type="entry name" value="PROTEIN_KINASE_ATP"/>
    <property type="match status" value="1"/>
</dbReference>
<reference evidence="8" key="1">
    <citation type="submission" date="2023-05" db="EMBL/GenBank/DDBJ databases">
        <title>Nepenthes gracilis genome sequencing.</title>
        <authorList>
            <person name="Fukushima K."/>
        </authorList>
    </citation>
    <scope>NUCLEOTIDE SEQUENCE</scope>
    <source>
        <strain evidence="8">SING2019-196</strain>
    </source>
</reference>
<dbReference type="PROSITE" id="PS50011">
    <property type="entry name" value="PROTEIN_KINASE_DOM"/>
    <property type="match status" value="1"/>
</dbReference>
<keyword evidence="9" id="KW-1185">Reference proteome</keyword>
<protein>
    <recommendedName>
        <fullName evidence="7">Protein kinase domain-containing protein</fullName>
    </recommendedName>
</protein>
<dbReference type="InterPro" id="IPR052751">
    <property type="entry name" value="Plant_MAPKKK"/>
</dbReference>
<keyword evidence="6" id="KW-0723">Serine/threonine-protein kinase</keyword>
<evidence type="ECO:0000256" key="5">
    <source>
        <dbReference type="PROSITE-ProRule" id="PRU10141"/>
    </source>
</evidence>
<dbReference type="SMART" id="SM00220">
    <property type="entry name" value="S_TKc"/>
    <property type="match status" value="1"/>
</dbReference>
<dbReference type="SUPFAM" id="SSF56112">
    <property type="entry name" value="Protein kinase-like (PK-like)"/>
    <property type="match status" value="1"/>
</dbReference>
<keyword evidence="4 5" id="KW-0067">ATP-binding</keyword>
<dbReference type="GO" id="GO:0005524">
    <property type="term" value="F:ATP binding"/>
    <property type="evidence" value="ECO:0007669"/>
    <property type="project" value="UniProtKB-UniRule"/>
</dbReference>
<dbReference type="PANTHER" id="PTHR48011">
    <property type="entry name" value="CCR4-NOT TRANSCRIPTIONAL COMPLEX SUBUNIT CAF120-RELATED"/>
    <property type="match status" value="1"/>
</dbReference>
<dbReference type="GO" id="GO:0007165">
    <property type="term" value="P:signal transduction"/>
    <property type="evidence" value="ECO:0007669"/>
    <property type="project" value="TreeGrafter"/>
</dbReference>
<evidence type="ECO:0000256" key="3">
    <source>
        <dbReference type="ARBA" id="ARBA00022777"/>
    </source>
</evidence>
<dbReference type="Gene3D" id="1.10.510.10">
    <property type="entry name" value="Transferase(Phosphotransferase) domain 1"/>
    <property type="match status" value="1"/>
</dbReference>
<keyword evidence="2 5" id="KW-0547">Nucleotide-binding</keyword>
<feature type="domain" description="Protein kinase" evidence="7">
    <location>
        <begin position="4"/>
        <end position="267"/>
    </location>
</feature>
<sequence length="470" mass="51875">MTEWVRGRIVGRGSFGMVNLAIPRKVSSENMLLMVAKSCEDSKSDSLKNEKEVLLQLQDCPQIVRFLGDDLSVESGKRFYNLLFEYAPNGTLADRLKSSGGRFTDSDIRRYTKSVLQGLSYIHEKGFVHCDIKLQNILLFRNNAAKIADFGLAKRAAETEKEKDDLVLRGTPLYMSPEVVKGGDCESPADLWALGCAVVEMITGKPAWGYSAGCDVNALLYKIAIAGEAPEIPAGLCSEGNDFLGKCFAKDPSERWTARMLLDHPFVSGFDDDGDGDRQACSEDVDDHDPKLLSTSPSCQLDFSIAGGTPEIPAGFCSEANEFDFADETAEIPTELCSEGSDLISKCFAKDPSERRTTRMLSEHPFVFGFDDGGKGQTRACYQDVDDHDRELPSPSPRCPLDFADWMSFESSNLQTITSFDSPEHASEAGFCGESNRESRSHAVSDRLRLLVSDHLVPDWSCSDKWIIVR</sequence>
<keyword evidence="1" id="KW-0808">Transferase</keyword>
<accession>A0AAD3SN25</accession>
<name>A0AAD3SN25_NEPGR</name>
<dbReference type="EMBL" id="BSYO01000014">
    <property type="protein sequence ID" value="GMH14793.1"/>
    <property type="molecule type" value="Genomic_DNA"/>
</dbReference>
<evidence type="ECO:0000256" key="6">
    <source>
        <dbReference type="RuleBase" id="RU000304"/>
    </source>
</evidence>
<proteinExistence type="inferred from homology"/>
<dbReference type="GO" id="GO:0004674">
    <property type="term" value="F:protein serine/threonine kinase activity"/>
    <property type="evidence" value="ECO:0007669"/>
    <property type="project" value="UniProtKB-KW"/>
</dbReference>
<dbReference type="AlphaFoldDB" id="A0AAD3SN25"/>
<dbReference type="PANTHER" id="PTHR48011:SF18">
    <property type="entry name" value="MITOGEN-ACTIVATED PROTEIN KINASE KINASE KINASE 19-RELATED"/>
    <property type="match status" value="1"/>
</dbReference>
<evidence type="ECO:0000256" key="4">
    <source>
        <dbReference type="ARBA" id="ARBA00022840"/>
    </source>
</evidence>
<gene>
    <name evidence="8" type="ORF">Nepgr_016634</name>
</gene>
<comment type="similarity">
    <text evidence="6">Belongs to the protein kinase superfamily.</text>
</comment>
<evidence type="ECO:0000313" key="8">
    <source>
        <dbReference type="EMBL" id="GMH14793.1"/>
    </source>
</evidence>